<dbReference type="Gene3D" id="2.50.20.10">
    <property type="entry name" value="Lipoprotein localisation LolA/LolB/LppX"/>
    <property type="match status" value="1"/>
</dbReference>
<dbReference type="SUPFAM" id="SSF89392">
    <property type="entry name" value="Prokaryotic lipoproteins and lipoprotein localization factors"/>
    <property type="match status" value="1"/>
</dbReference>
<comment type="caution">
    <text evidence="13">The sequence shown here is derived from an EMBL/GenBank/DDBJ whole genome shotgun (WGS) entry which is preliminary data.</text>
</comment>
<comment type="subunit">
    <text evidence="3">Monomer.</text>
</comment>
<name>A0A009RSH5_ACIBA</name>
<evidence type="ECO:0000313" key="13">
    <source>
        <dbReference type="EMBL" id="EXC37008.1"/>
    </source>
</evidence>
<dbReference type="InterPro" id="IPR029046">
    <property type="entry name" value="LolA/LolB/LppX"/>
</dbReference>
<dbReference type="NCBIfam" id="TIGR00548">
    <property type="entry name" value="lolB"/>
    <property type="match status" value="1"/>
</dbReference>
<evidence type="ECO:0000256" key="3">
    <source>
        <dbReference type="ARBA" id="ARBA00011245"/>
    </source>
</evidence>
<keyword evidence="9" id="KW-0564">Palmitate</keyword>
<keyword evidence="11" id="KW-0998">Cell outer membrane</keyword>
<protein>
    <recommendedName>
        <fullName evidence="4">Outer-membrane lipoprotein LolB</fullName>
    </recommendedName>
</protein>
<evidence type="ECO:0000256" key="10">
    <source>
        <dbReference type="ARBA" id="ARBA00023186"/>
    </source>
</evidence>
<evidence type="ECO:0000256" key="11">
    <source>
        <dbReference type="ARBA" id="ARBA00023237"/>
    </source>
</evidence>
<evidence type="ECO:0000256" key="6">
    <source>
        <dbReference type="ARBA" id="ARBA00022729"/>
    </source>
</evidence>
<evidence type="ECO:0000256" key="9">
    <source>
        <dbReference type="ARBA" id="ARBA00023139"/>
    </source>
</evidence>
<dbReference type="Proteomes" id="UP000020735">
    <property type="component" value="Unassembled WGS sequence"/>
</dbReference>
<keyword evidence="10" id="KW-0143">Chaperone</keyword>
<accession>A0A009RSH5</accession>
<dbReference type="GO" id="GO:0009279">
    <property type="term" value="C:cell outer membrane"/>
    <property type="evidence" value="ECO:0007669"/>
    <property type="project" value="UniProtKB-SubCell"/>
</dbReference>
<evidence type="ECO:0000313" key="14">
    <source>
        <dbReference type="Proteomes" id="UP000020735"/>
    </source>
</evidence>
<evidence type="ECO:0000256" key="12">
    <source>
        <dbReference type="ARBA" id="ARBA00023288"/>
    </source>
</evidence>
<dbReference type="GO" id="GO:0015031">
    <property type="term" value="P:protein transport"/>
    <property type="evidence" value="ECO:0007669"/>
    <property type="project" value="UniProtKB-KW"/>
</dbReference>
<dbReference type="EMBL" id="JEXJ01000289">
    <property type="protein sequence ID" value="EXC37008.1"/>
    <property type="molecule type" value="Genomic_DNA"/>
</dbReference>
<keyword evidence="12 13" id="KW-0449">Lipoprotein</keyword>
<dbReference type="RefSeq" id="WP_032069409.1">
    <property type="nucleotide sequence ID" value="NZ_JEXJ01000229.1"/>
</dbReference>
<keyword evidence="7" id="KW-0653">Protein transport</keyword>
<evidence type="ECO:0000256" key="8">
    <source>
        <dbReference type="ARBA" id="ARBA00023136"/>
    </source>
</evidence>
<proteinExistence type="inferred from homology"/>
<gene>
    <name evidence="13" type="ORF">J529_4485</name>
</gene>
<dbReference type="PATRIC" id="fig|1310630.3.peg.4133"/>
<dbReference type="AlphaFoldDB" id="A0A009RSH5"/>
<evidence type="ECO:0000256" key="2">
    <source>
        <dbReference type="ARBA" id="ARBA00009696"/>
    </source>
</evidence>
<keyword evidence="5" id="KW-0813">Transport</keyword>
<dbReference type="InterPro" id="IPR004565">
    <property type="entry name" value="OM_lipoprot_LolB"/>
</dbReference>
<keyword evidence="6" id="KW-0732">Signal</keyword>
<sequence length="118" mass="12811">SGILGVGKTQIQGKPGEVTLNSAKTGLITAASPEELLERATGWQAPITHLTSWILAKPATLSAQITKDNANRVSQLIEDGWTVNFSYDGEQTLPNKLVLKQALAEDKENRITMVIQNR</sequence>
<comment type="similarity">
    <text evidence="2">Belongs to the LolB family.</text>
</comment>
<evidence type="ECO:0000256" key="4">
    <source>
        <dbReference type="ARBA" id="ARBA00016202"/>
    </source>
</evidence>
<evidence type="ECO:0000256" key="7">
    <source>
        <dbReference type="ARBA" id="ARBA00022927"/>
    </source>
</evidence>
<keyword evidence="8" id="KW-0472">Membrane</keyword>
<feature type="non-terminal residue" evidence="13">
    <location>
        <position position="1"/>
    </location>
</feature>
<reference evidence="13 14" key="1">
    <citation type="submission" date="2014-02" db="EMBL/GenBank/DDBJ databases">
        <title>Comparative genomics and transcriptomics to identify genetic mechanisms underlying the emergence of carbapenem resistant Acinetobacter baumannii (CRAb).</title>
        <authorList>
            <person name="Harris A.D."/>
            <person name="Johnson K.J."/>
            <person name="George J."/>
            <person name="Shefchek K."/>
            <person name="Daugherty S.C."/>
            <person name="Parankush S."/>
            <person name="Sadzewicz L."/>
            <person name="Tallon L."/>
            <person name="Sengamalay N."/>
            <person name="Hazen T.H."/>
            <person name="Rasko D.A."/>
        </authorList>
    </citation>
    <scope>NUCLEOTIDE SEQUENCE [LARGE SCALE GENOMIC DNA]</scope>
    <source>
        <strain evidence="13 14">99063</strain>
    </source>
</reference>
<dbReference type="CDD" id="cd16326">
    <property type="entry name" value="LolB"/>
    <property type="match status" value="1"/>
</dbReference>
<evidence type="ECO:0000256" key="1">
    <source>
        <dbReference type="ARBA" id="ARBA00004459"/>
    </source>
</evidence>
<organism evidence="13 14">
    <name type="scientific">Acinetobacter baumannii 99063</name>
    <dbReference type="NCBI Taxonomy" id="1310630"/>
    <lineage>
        <taxon>Bacteria</taxon>
        <taxon>Pseudomonadati</taxon>
        <taxon>Pseudomonadota</taxon>
        <taxon>Gammaproteobacteria</taxon>
        <taxon>Moraxellales</taxon>
        <taxon>Moraxellaceae</taxon>
        <taxon>Acinetobacter</taxon>
        <taxon>Acinetobacter calcoaceticus/baumannii complex</taxon>
    </lineage>
</organism>
<evidence type="ECO:0000256" key="5">
    <source>
        <dbReference type="ARBA" id="ARBA00022448"/>
    </source>
</evidence>
<comment type="subcellular location">
    <subcellularLocation>
        <location evidence="1">Cell outer membrane</location>
        <topology evidence="1">Lipid-anchor</topology>
    </subcellularLocation>
</comment>
<dbReference type="Pfam" id="PF03550">
    <property type="entry name" value="LolB"/>
    <property type="match status" value="1"/>
</dbReference>